<dbReference type="InterPro" id="IPR038550">
    <property type="entry name" value="GPCR_3_9-Cys_sf"/>
</dbReference>
<feature type="non-terminal residue" evidence="2">
    <location>
        <position position="1"/>
    </location>
</feature>
<name>A0A1A6HE76_NEOLE</name>
<dbReference type="Gene3D" id="2.10.50.30">
    <property type="entry name" value="GPCR, family 3, nine cysteines domain"/>
    <property type="match status" value="1"/>
</dbReference>
<dbReference type="Proteomes" id="UP000092124">
    <property type="component" value="Unassembled WGS sequence"/>
</dbReference>
<feature type="transmembrane region" description="Helical" evidence="1">
    <location>
        <begin position="47"/>
        <end position="68"/>
    </location>
</feature>
<dbReference type="GO" id="GO:0005886">
    <property type="term" value="C:plasma membrane"/>
    <property type="evidence" value="ECO:0007669"/>
    <property type="project" value="TreeGrafter"/>
</dbReference>
<dbReference type="PANTHER" id="PTHR24061:SF545">
    <property type="entry name" value="VOMERONASAL 2, RECEPTOR 118-RELATED"/>
    <property type="match status" value="1"/>
</dbReference>
<gene>
    <name evidence="2" type="ORF">A6R68_17616</name>
</gene>
<comment type="caution">
    <text evidence="2">The sequence shown here is derived from an EMBL/GenBank/DDBJ whole genome shotgun (WGS) entry which is preliminary data.</text>
</comment>
<dbReference type="EMBL" id="LZPO01035149">
    <property type="protein sequence ID" value="OBS75932.1"/>
    <property type="molecule type" value="Genomic_DNA"/>
</dbReference>
<keyword evidence="3" id="KW-1185">Reference proteome</keyword>
<proteinExistence type="predicted"/>
<dbReference type="InterPro" id="IPR000068">
    <property type="entry name" value="GPCR_3_Ca_sens_rcpt-rel"/>
</dbReference>
<dbReference type="OrthoDB" id="5984008at2759"/>
<protein>
    <submittedName>
        <fullName evidence="2">Uncharacterized protein</fullName>
    </submittedName>
</protein>
<dbReference type="PANTHER" id="PTHR24061">
    <property type="entry name" value="CALCIUM-SENSING RECEPTOR-RELATED"/>
    <property type="match status" value="1"/>
</dbReference>
<keyword evidence="1" id="KW-1133">Transmembrane helix</keyword>
<evidence type="ECO:0000313" key="2">
    <source>
        <dbReference type="EMBL" id="OBS75932.1"/>
    </source>
</evidence>
<keyword evidence="1" id="KW-0812">Transmembrane</keyword>
<keyword evidence="1" id="KW-0472">Membrane</keyword>
<accession>A0A1A6HE76</accession>
<evidence type="ECO:0000256" key="1">
    <source>
        <dbReference type="SAM" id="Phobius"/>
    </source>
</evidence>
<sequence>NDSENFHLNSDEEQCVKCSESQYANIQQNHCLQKAVTFLTCEDSLRMALTCVSLGFSVFYCLYSWCLWKAPQCSHCQGHLYPTSKCIWSFVHGGSFHCLDQKSYCSSHFQATVQGRMVRWRMISGTPNFIIPICTLIQLLCGICLSIYSHSLHNELHT</sequence>
<dbReference type="AlphaFoldDB" id="A0A1A6HE76"/>
<organism evidence="2 3">
    <name type="scientific">Neotoma lepida</name>
    <name type="common">Desert woodrat</name>
    <dbReference type="NCBI Taxonomy" id="56216"/>
    <lineage>
        <taxon>Eukaryota</taxon>
        <taxon>Metazoa</taxon>
        <taxon>Chordata</taxon>
        <taxon>Craniata</taxon>
        <taxon>Vertebrata</taxon>
        <taxon>Euteleostomi</taxon>
        <taxon>Mammalia</taxon>
        <taxon>Eutheria</taxon>
        <taxon>Euarchontoglires</taxon>
        <taxon>Glires</taxon>
        <taxon>Rodentia</taxon>
        <taxon>Myomorpha</taxon>
        <taxon>Muroidea</taxon>
        <taxon>Cricetidae</taxon>
        <taxon>Neotominae</taxon>
        <taxon>Neotoma</taxon>
    </lineage>
</organism>
<reference evidence="2 3" key="1">
    <citation type="submission" date="2016-06" db="EMBL/GenBank/DDBJ databases">
        <title>The Draft Genome Sequence and Annotation of the Desert Woodrat Neotoma lepida.</title>
        <authorList>
            <person name="Campbell M."/>
            <person name="Oakeson K.F."/>
            <person name="Yandell M."/>
            <person name="Halpert J.R."/>
            <person name="Dearing D."/>
        </authorList>
    </citation>
    <scope>NUCLEOTIDE SEQUENCE [LARGE SCALE GENOMIC DNA]</scope>
    <source>
        <strain evidence="2">417</strain>
        <tissue evidence="2">Liver</tissue>
    </source>
</reference>
<dbReference type="STRING" id="56216.A0A1A6HE76"/>
<feature type="transmembrane region" description="Helical" evidence="1">
    <location>
        <begin position="129"/>
        <end position="148"/>
    </location>
</feature>
<dbReference type="GO" id="GO:0004930">
    <property type="term" value="F:G protein-coupled receptor activity"/>
    <property type="evidence" value="ECO:0007669"/>
    <property type="project" value="InterPro"/>
</dbReference>
<evidence type="ECO:0000313" key="3">
    <source>
        <dbReference type="Proteomes" id="UP000092124"/>
    </source>
</evidence>
<feature type="non-terminal residue" evidence="2">
    <location>
        <position position="158"/>
    </location>
</feature>